<dbReference type="EMBL" id="VEVO01000015">
    <property type="protein sequence ID" value="KAF0030651.1"/>
    <property type="molecule type" value="Genomic_DNA"/>
</dbReference>
<name>A0A6A4SHL6_SCOMX</name>
<protein>
    <submittedName>
        <fullName evidence="1">Uncharacterized protein</fullName>
    </submittedName>
</protein>
<sequence>MKESWEKECKKPKECGNENKLWGKKSRVMDEKKATDLSNLRHWPGVQQTTAANARSVSLLTSGPITSAHRGHTPG</sequence>
<organism evidence="1 2">
    <name type="scientific">Scophthalmus maximus</name>
    <name type="common">Turbot</name>
    <name type="synonym">Psetta maxima</name>
    <dbReference type="NCBI Taxonomy" id="52904"/>
    <lineage>
        <taxon>Eukaryota</taxon>
        <taxon>Metazoa</taxon>
        <taxon>Chordata</taxon>
        <taxon>Craniata</taxon>
        <taxon>Vertebrata</taxon>
        <taxon>Euteleostomi</taxon>
        <taxon>Actinopterygii</taxon>
        <taxon>Neopterygii</taxon>
        <taxon>Teleostei</taxon>
        <taxon>Neoteleostei</taxon>
        <taxon>Acanthomorphata</taxon>
        <taxon>Carangaria</taxon>
        <taxon>Pleuronectiformes</taxon>
        <taxon>Pleuronectoidei</taxon>
        <taxon>Scophthalmidae</taxon>
        <taxon>Scophthalmus</taxon>
    </lineage>
</organism>
<proteinExistence type="predicted"/>
<dbReference type="Proteomes" id="UP000438429">
    <property type="component" value="Unassembled WGS sequence"/>
</dbReference>
<comment type="caution">
    <text evidence="1">The sequence shown here is derived from an EMBL/GenBank/DDBJ whole genome shotgun (WGS) entry which is preliminary data.</text>
</comment>
<gene>
    <name evidence="1" type="ORF">F2P81_017382</name>
</gene>
<evidence type="ECO:0000313" key="1">
    <source>
        <dbReference type="EMBL" id="KAF0030651.1"/>
    </source>
</evidence>
<dbReference type="AlphaFoldDB" id="A0A6A4SHL6"/>
<evidence type="ECO:0000313" key="2">
    <source>
        <dbReference type="Proteomes" id="UP000438429"/>
    </source>
</evidence>
<reference evidence="1 2" key="1">
    <citation type="submission" date="2019-06" db="EMBL/GenBank/DDBJ databases">
        <title>Draft genomes of female and male turbot (Scophthalmus maximus).</title>
        <authorList>
            <person name="Xu H."/>
            <person name="Xu X.-W."/>
            <person name="Shao C."/>
            <person name="Chen S."/>
        </authorList>
    </citation>
    <scope>NUCLEOTIDE SEQUENCE [LARGE SCALE GENOMIC DNA]</scope>
    <source>
        <strain evidence="1">Ysfricsl-2016a</strain>
        <tissue evidence="1">Blood</tissue>
    </source>
</reference>
<accession>A0A6A4SHL6</accession>